<keyword evidence="1" id="KW-0472">Membrane</keyword>
<evidence type="ECO:0000256" key="1">
    <source>
        <dbReference type="SAM" id="Phobius"/>
    </source>
</evidence>
<gene>
    <name evidence="2" type="ORF">BDD43_0344</name>
</gene>
<keyword evidence="1" id="KW-1133">Transmembrane helix</keyword>
<dbReference type="Proteomes" id="UP000268007">
    <property type="component" value="Unassembled WGS sequence"/>
</dbReference>
<protein>
    <submittedName>
        <fullName evidence="2">Uncharacterized protein</fullName>
    </submittedName>
</protein>
<evidence type="ECO:0000313" key="3">
    <source>
        <dbReference type="Proteomes" id="UP000268007"/>
    </source>
</evidence>
<sequence length="159" mass="18524">MNGRRRYIIFVLIFAIGCVVAFLFENSYFIFVRSLYTYFSNGKLRFIENGEFYFPTYSFVFSFGLFCSLVASKIRRPLNVIVLIRLIASVFAFCMAIVEFSNIESVGVLMMCDLCNGGPMRFDYRDISIDNIFIIALVFAYLPFILFNKYTIKSQKEYS</sequence>
<keyword evidence="3" id="KW-1185">Reference proteome</keyword>
<feature type="transmembrane region" description="Helical" evidence="1">
    <location>
        <begin position="52"/>
        <end position="71"/>
    </location>
</feature>
<reference evidence="2 3" key="1">
    <citation type="submission" date="2018-10" db="EMBL/GenBank/DDBJ databases">
        <title>Genomic Encyclopedia of Archaeal and Bacterial Type Strains, Phase II (KMG-II): from individual species to whole genera.</title>
        <authorList>
            <person name="Goeker M."/>
        </authorList>
    </citation>
    <scope>NUCLEOTIDE SEQUENCE [LARGE SCALE GENOMIC DNA]</scope>
    <source>
        <strain evidence="2 3">DSM 18602</strain>
    </source>
</reference>
<dbReference type="EMBL" id="RBKU01000001">
    <property type="protein sequence ID" value="RKR80248.1"/>
    <property type="molecule type" value="Genomic_DNA"/>
</dbReference>
<comment type="caution">
    <text evidence="2">The sequence shown here is derived from an EMBL/GenBank/DDBJ whole genome shotgun (WGS) entry which is preliminary data.</text>
</comment>
<accession>A0A495IW67</accession>
<organism evidence="2 3">
    <name type="scientific">Mucilaginibacter gracilis</name>
    <dbReference type="NCBI Taxonomy" id="423350"/>
    <lineage>
        <taxon>Bacteria</taxon>
        <taxon>Pseudomonadati</taxon>
        <taxon>Bacteroidota</taxon>
        <taxon>Sphingobacteriia</taxon>
        <taxon>Sphingobacteriales</taxon>
        <taxon>Sphingobacteriaceae</taxon>
        <taxon>Mucilaginibacter</taxon>
    </lineage>
</organism>
<dbReference type="AlphaFoldDB" id="A0A495IW67"/>
<dbReference type="PROSITE" id="PS51257">
    <property type="entry name" value="PROKAR_LIPOPROTEIN"/>
    <property type="match status" value="1"/>
</dbReference>
<evidence type="ECO:0000313" key="2">
    <source>
        <dbReference type="EMBL" id="RKR80248.1"/>
    </source>
</evidence>
<feature type="transmembrane region" description="Helical" evidence="1">
    <location>
        <begin position="127"/>
        <end position="147"/>
    </location>
</feature>
<keyword evidence="1" id="KW-0812">Transmembrane</keyword>
<feature type="transmembrane region" description="Helical" evidence="1">
    <location>
        <begin position="78"/>
        <end position="98"/>
    </location>
</feature>
<name>A0A495IW67_9SPHI</name>
<dbReference type="RefSeq" id="WP_121195968.1">
    <property type="nucleotide sequence ID" value="NZ_RBKU01000001.1"/>
</dbReference>
<feature type="transmembrane region" description="Helical" evidence="1">
    <location>
        <begin position="7"/>
        <end position="32"/>
    </location>
</feature>
<proteinExistence type="predicted"/>